<reference evidence="1 2" key="1">
    <citation type="submission" date="2019-06" db="EMBL/GenBank/DDBJ databases">
        <title>A chromosomal-level reference genome of Carpinus fangiana (Coryloideae, Betulaceae).</title>
        <authorList>
            <person name="Yang X."/>
            <person name="Wang Z."/>
            <person name="Zhang L."/>
            <person name="Hao G."/>
            <person name="Liu J."/>
            <person name="Yang Y."/>
        </authorList>
    </citation>
    <scope>NUCLEOTIDE SEQUENCE [LARGE SCALE GENOMIC DNA]</scope>
    <source>
        <strain evidence="1">Cfa_2016G</strain>
        <tissue evidence="1">Leaf</tissue>
    </source>
</reference>
<evidence type="ECO:0000313" key="2">
    <source>
        <dbReference type="Proteomes" id="UP000327013"/>
    </source>
</evidence>
<name>A0A660KPL5_9ROSI</name>
<accession>A0A660KPL5</accession>
<dbReference type="Proteomes" id="UP000327013">
    <property type="component" value="Chromosome 4"/>
</dbReference>
<dbReference type="AlphaFoldDB" id="A0A660KPL5"/>
<protein>
    <submittedName>
        <fullName evidence="1">Uncharacterized protein</fullName>
    </submittedName>
</protein>
<organism evidence="1 2">
    <name type="scientific">Carpinus fangiana</name>
    <dbReference type="NCBI Taxonomy" id="176857"/>
    <lineage>
        <taxon>Eukaryota</taxon>
        <taxon>Viridiplantae</taxon>
        <taxon>Streptophyta</taxon>
        <taxon>Embryophyta</taxon>
        <taxon>Tracheophyta</taxon>
        <taxon>Spermatophyta</taxon>
        <taxon>Magnoliopsida</taxon>
        <taxon>eudicotyledons</taxon>
        <taxon>Gunneridae</taxon>
        <taxon>Pentapetalae</taxon>
        <taxon>rosids</taxon>
        <taxon>fabids</taxon>
        <taxon>Fagales</taxon>
        <taxon>Betulaceae</taxon>
        <taxon>Carpinus</taxon>
    </lineage>
</organism>
<evidence type="ECO:0000313" key="1">
    <source>
        <dbReference type="EMBL" id="KAE8037754.1"/>
    </source>
</evidence>
<sequence length="126" mass="14042">MPWAKRKGWVCSGPASLMVAKKIGPCTVKWCFAKLAGHGQVVGNWLSFYGGMVCCRKACRATLRQQAKHGHWLNSNWWQVACWSRAICTNQWVGARWQPTAAKLSPLMAIKRMLGLSLKAGSCKLH</sequence>
<proteinExistence type="predicted"/>
<dbReference type="EMBL" id="CM017324">
    <property type="protein sequence ID" value="KAE8037754.1"/>
    <property type="molecule type" value="Genomic_DNA"/>
</dbReference>
<gene>
    <name evidence="1" type="ORF">FH972_010318</name>
</gene>
<keyword evidence="2" id="KW-1185">Reference proteome</keyword>